<feature type="transmembrane region" description="Helical" evidence="8">
    <location>
        <begin position="40"/>
        <end position="58"/>
    </location>
</feature>
<dbReference type="PANTHER" id="PTHR22911">
    <property type="entry name" value="ACYL-MALONYL CONDENSING ENZYME-RELATED"/>
    <property type="match status" value="1"/>
</dbReference>
<feature type="transmembrane region" description="Helical" evidence="8">
    <location>
        <begin position="12"/>
        <end position="28"/>
    </location>
</feature>
<dbReference type="InterPro" id="IPR037185">
    <property type="entry name" value="EmrE-like"/>
</dbReference>
<organism evidence="10 11">
    <name type="scientific">Campylobacter suis</name>
    <dbReference type="NCBI Taxonomy" id="2790657"/>
    <lineage>
        <taxon>Bacteria</taxon>
        <taxon>Pseudomonadati</taxon>
        <taxon>Campylobacterota</taxon>
        <taxon>Epsilonproteobacteria</taxon>
        <taxon>Campylobacterales</taxon>
        <taxon>Campylobacteraceae</taxon>
        <taxon>Campylobacter</taxon>
    </lineage>
</organism>
<evidence type="ECO:0000256" key="7">
    <source>
        <dbReference type="ARBA" id="ARBA00023136"/>
    </source>
</evidence>
<feature type="transmembrane region" description="Helical" evidence="8">
    <location>
        <begin position="266"/>
        <end position="287"/>
    </location>
</feature>
<keyword evidence="11" id="KW-1185">Reference proteome</keyword>
<feature type="transmembrane region" description="Helical" evidence="8">
    <location>
        <begin position="242"/>
        <end position="260"/>
    </location>
</feature>
<feature type="transmembrane region" description="Helical" evidence="8">
    <location>
        <begin position="101"/>
        <end position="123"/>
    </location>
</feature>
<evidence type="ECO:0000256" key="3">
    <source>
        <dbReference type="ARBA" id="ARBA00022448"/>
    </source>
</evidence>
<dbReference type="NCBIfam" id="TIGR00688">
    <property type="entry name" value="rarD"/>
    <property type="match status" value="1"/>
</dbReference>
<evidence type="ECO:0000256" key="4">
    <source>
        <dbReference type="ARBA" id="ARBA00022475"/>
    </source>
</evidence>
<evidence type="ECO:0000256" key="8">
    <source>
        <dbReference type="SAM" id="Phobius"/>
    </source>
</evidence>
<keyword evidence="3" id="KW-0813">Transport</keyword>
<dbReference type="RefSeq" id="WP_230056524.1">
    <property type="nucleotide sequence ID" value="NZ_CAJHOE010000001.1"/>
</dbReference>
<dbReference type="InterPro" id="IPR000620">
    <property type="entry name" value="EamA_dom"/>
</dbReference>
<feature type="domain" description="EamA" evidence="9">
    <location>
        <begin position="155"/>
        <end position="283"/>
    </location>
</feature>
<dbReference type="EMBL" id="CAJHOE010000001">
    <property type="protein sequence ID" value="CAD7287127.1"/>
    <property type="molecule type" value="Genomic_DNA"/>
</dbReference>
<dbReference type="Pfam" id="PF00892">
    <property type="entry name" value="EamA"/>
    <property type="match status" value="2"/>
</dbReference>
<reference evidence="10 11" key="1">
    <citation type="submission" date="2020-11" db="EMBL/GenBank/DDBJ databases">
        <authorList>
            <person name="Peeters C."/>
        </authorList>
    </citation>
    <scope>NUCLEOTIDE SEQUENCE [LARGE SCALE GENOMIC DNA]</scope>
    <source>
        <strain evidence="10 11">LMG 8286</strain>
    </source>
</reference>
<gene>
    <name evidence="10" type="primary">rarD_2</name>
    <name evidence="10" type="ORF">LMG8286_00758</name>
</gene>
<keyword evidence="7 8" id="KW-0472">Membrane</keyword>
<feature type="transmembrane region" description="Helical" evidence="8">
    <location>
        <begin position="176"/>
        <end position="197"/>
    </location>
</feature>
<accession>A0ABM8Q2S2</accession>
<evidence type="ECO:0000313" key="11">
    <source>
        <dbReference type="Proteomes" id="UP000789359"/>
    </source>
</evidence>
<feature type="transmembrane region" description="Helical" evidence="8">
    <location>
        <begin position="130"/>
        <end position="148"/>
    </location>
</feature>
<keyword evidence="6 8" id="KW-1133">Transmembrane helix</keyword>
<keyword evidence="4" id="KW-1003">Cell membrane</keyword>
<evidence type="ECO:0000256" key="5">
    <source>
        <dbReference type="ARBA" id="ARBA00022692"/>
    </source>
</evidence>
<comment type="similarity">
    <text evidence="2">Belongs to the EamA transporter family.</text>
</comment>
<name>A0ABM8Q2S2_9BACT</name>
<evidence type="ECO:0000256" key="6">
    <source>
        <dbReference type="ARBA" id="ARBA00022989"/>
    </source>
</evidence>
<feature type="transmembrane region" description="Helical" evidence="8">
    <location>
        <begin position="78"/>
        <end position="95"/>
    </location>
</feature>
<feature type="domain" description="EamA" evidence="9">
    <location>
        <begin position="10"/>
        <end position="144"/>
    </location>
</feature>
<dbReference type="PANTHER" id="PTHR22911:SF137">
    <property type="entry name" value="SOLUTE CARRIER FAMILY 35 MEMBER G2-RELATED"/>
    <property type="match status" value="1"/>
</dbReference>
<feature type="transmembrane region" description="Helical" evidence="8">
    <location>
        <begin position="154"/>
        <end position="169"/>
    </location>
</feature>
<evidence type="ECO:0000313" key="10">
    <source>
        <dbReference type="EMBL" id="CAD7287127.1"/>
    </source>
</evidence>
<dbReference type="SUPFAM" id="SSF103481">
    <property type="entry name" value="Multidrug resistance efflux transporter EmrE"/>
    <property type="match status" value="1"/>
</dbReference>
<keyword evidence="5 8" id="KW-0812">Transmembrane</keyword>
<proteinExistence type="inferred from homology"/>
<evidence type="ECO:0000256" key="1">
    <source>
        <dbReference type="ARBA" id="ARBA00004651"/>
    </source>
</evidence>
<dbReference type="Proteomes" id="UP000789359">
    <property type="component" value="Unassembled WGS sequence"/>
</dbReference>
<evidence type="ECO:0000259" key="9">
    <source>
        <dbReference type="Pfam" id="PF00892"/>
    </source>
</evidence>
<sequence length="297" mass="33425">MNFNDERTQGYLLTALSFFMWGMFPLFFKLYDKDVGSYEILIHRIIWSVVFLGFFITFRKELGQILEILKDKRSRNTLFLSGLMISANWWIYVVAVSHDQILQASLGQFLMPLISMGLGALVLKEPLSRALKVAISIVFIAVFIQVYALGEFPYIALILGFTFGFYGLIRKRAKIAAVAGIFIEALLLLPLSLAYLFYLQANGQNHFGINATGVLMIFSGVITVVPLVLFNIGTARINLTSVGFMQYIIPTMSIGFGVYFGEELGVAKILSFILIWIAIMIVTVDGLRQKRVKNAKR</sequence>
<feature type="transmembrane region" description="Helical" evidence="8">
    <location>
        <begin position="209"/>
        <end position="230"/>
    </location>
</feature>
<comment type="caution">
    <text evidence="10">The sequence shown here is derived from an EMBL/GenBank/DDBJ whole genome shotgun (WGS) entry which is preliminary data.</text>
</comment>
<evidence type="ECO:0000256" key="2">
    <source>
        <dbReference type="ARBA" id="ARBA00007362"/>
    </source>
</evidence>
<comment type="subcellular location">
    <subcellularLocation>
        <location evidence="1">Cell membrane</location>
        <topology evidence="1">Multi-pass membrane protein</topology>
    </subcellularLocation>
</comment>
<protein>
    <submittedName>
        <fullName evidence="10">Protein RarD</fullName>
    </submittedName>
</protein>
<dbReference type="InterPro" id="IPR004626">
    <property type="entry name" value="RarD"/>
</dbReference>